<dbReference type="SUPFAM" id="SSF51735">
    <property type="entry name" value="NAD(P)-binding Rossmann-fold domains"/>
    <property type="match status" value="1"/>
</dbReference>
<dbReference type="PROSITE" id="PS00747">
    <property type="entry name" value="GLUTR"/>
    <property type="match status" value="1"/>
</dbReference>
<evidence type="ECO:0000259" key="10">
    <source>
        <dbReference type="Pfam" id="PF05201"/>
    </source>
</evidence>
<sequence>MIGLIGISYKSADLEIRERFAFSKEEITPFAKYLLSSDKIRGVVVVSTCNRTEIYYHASQNSGREAPQLIMGALSRFKNYTDKLKPYFYFKDGDQTVEHLFKVVSGIDSLIVGEDQIIGQVKEAYHCAENIQSTDKILNRLFTKALETGKKVRTRTEISRGSASASSAAVNLCHHRFSDLSNQNLLMIGAGQTGQLVLHSLRKSTFSSLRIANRTYAKAEELSQLHGGESVNLEDVERYLADSDIIFIATDSPEPLVKLVDVEKALKNRTRPQKQLFFDLSVPRNVEEKVGTLEAIDLFTIDDLTKIVESTNQKRMKEISAAMVIIHRAGSHFMTWKHEQELVPTILKIKENFQQLNKTEMEEFMKIRSIKDNKLLNEYSNHITEKFARVFIKNLKMLSRETDKKDFIAMAEEFFEL</sequence>
<reference evidence="11" key="1">
    <citation type="submission" date="2018-06" db="EMBL/GenBank/DDBJ databases">
        <authorList>
            <person name="Zhirakovskaya E."/>
        </authorList>
    </citation>
    <scope>NUCLEOTIDE SEQUENCE</scope>
</reference>
<dbReference type="AlphaFoldDB" id="A0A3B0UFH4"/>
<dbReference type="InterPro" id="IPR036343">
    <property type="entry name" value="GluRdtase_N_sf"/>
</dbReference>
<dbReference type="InterPro" id="IPR006151">
    <property type="entry name" value="Shikm_DH/Glu-tRNA_Rdtase"/>
</dbReference>
<dbReference type="InterPro" id="IPR018214">
    <property type="entry name" value="GluRdtase_CS"/>
</dbReference>
<organism evidence="11">
    <name type="scientific">hydrothermal vent metagenome</name>
    <dbReference type="NCBI Taxonomy" id="652676"/>
    <lineage>
        <taxon>unclassified sequences</taxon>
        <taxon>metagenomes</taxon>
        <taxon>ecological metagenomes</taxon>
    </lineage>
</organism>
<dbReference type="HAMAP" id="MF_00087">
    <property type="entry name" value="Glu_tRNA_reductase"/>
    <property type="match status" value="1"/>
</dbReference>
<dbReference type="CDD" id="cd05213">
    <property type="entry name" value="NAD_bind_Glutamyl_tRNA_reduct"/>
    <property type="match status" value="1"/>
</dbReference>
<evidence type="ECO:0000256" key="4">
    <source>
        <dbReference type="ARBA" id="ARBA00022857"/>
    </source>
</evidence>
<protein>
    <recommendedName>
        <fullName evidence="3">glutamyl-tRNA reductase</fullName>
        <ecNumber evidence="3">1.2.1.70</ecNumber>
    </recommendedName>
</protein>
<keyword evidence="6" id="KW-0627">Porphyrin biosynthesis</keyword>
<feature type="domain" description="Quinate/shikimate 5-dehydrogenase/glutamyl-tRNA reductase" evidence="9">
    <location>
        <begin position="172"/>
        <end position="307"/>
    </location>
</feature>
<dbReference type="UniPathway" id="UPA00251">
    <property type="reaction ID" value="UER00316"/>
</dbReference>
<dbReference type="NCBIfam" id="TIGR01035">
    <property type="entry name" value="hemA"/>
    <property type="match status" value="1"/>
</dbReference>
<evidence type="ECO:0000256" key="6">
    <source>
        <dbReference type="ARBA" id="ARBA00023244"/>
    </source>
</evidence>
<feature type="domain" description="Glutamyl-tRNA reductase N-terminal" evidence="10">
    <location>
        <begin position="5"/>
        <end position="156"/>
    </location>
</feature>
<evidence type="ECO:0000256" key="2">
    <source>
        <dbReference type="ARBA" id="ARBA00005916"/>
    </source>
</evidence>
<dbReference type="FunFam" id="3.40.50.720:FF:000031">
    <property type="entry name" value="Glutamyl-tRNA reductase"/>
    <property type="match status" value="1"/>
</dbReference>
<dbReference type="Pfam" id="PF00745">
    <property type="entry name" value="GlutR_dimer"/>
    <property type="match status" value="1"/>
</dbReference>
<gene>
    <name evidence="11" type="ORF">MNBD_BACTEROID07-910</name>
</gene>
<comment type="similarity">
    <text evidence="2">Belongs to the glutamyl-tRNA reductase family.</text>
</comment>
<dbReference type="Pfam" id="PF05201">
    <property type="entry name" value="GlutR_N"/>
    <property type="match status" value="1"/>
</dbReference>
<dbReference type="GO" id="GO:0050661">
    <property type="term" value="F:NADP binding"/>
    <property type="evidence" value="ECO:0007669"/>
    <property type="project" value="InterPro"/>
</dbReference>
<accession>A0A3B0UFH4</accession>
<dbReference type="PANTHER" id="PTHR43013:SF1">
    <property type="entry name" value="GLUTAMYL-TRNA REDUCTASE"/>
    <property type="match status" value="1"/>
</dbReference>
<name>A0A3B0UFH4_9ZZZZ</name>
<evidence type="ECO:0000256" key="5">
    <source>
        <dbReference type="ARBA" id="ARBA00023002"/>
    </source>
</evidence>
<dbReference type="InterPro" id="IPR015895">
    <property type="entry name" value="4pyrrol_synth_GluRdtase_N"/>
</dbReference>
<feature type="domain" description="Tetrapyrrole biosynthesis glutamyl-tRNA reductase dimerisation" evidence="8">
    <location>
        <begin position="322"/>
        <end position="417"/>
    </location>
</feature>
<comment type="pathway">
    <text evidence="1">Porphyrin-containing compound metabolism; protoporphyrin-IX biosynthesis; 5-aminolevulinate from L-glutamyl-tRNA(Glu): step 1/2.</text>
</comment>
<keyword evidence="4" id="KW-0521">NADP</keyword>
<dbReference type="GO" id="GO:0008883">
    <property type="term" value="F:glutamyl-tRNA reductase activity"/>
    <property type="evidence" value="ECO:0007669"/>
    <property type="project" value="UniProtKB-EC"/>
</dbReference>
<dbReference type="Gene3D" id="3.40.50.720">
    <property type="entry name" value="NAD(P)-binding Rossmann-like Domain"/>
    <property type="match status" value="1"/>
</dbReference>
<evidence type="ECO:0000259" key="8">
    <source>
        <dbReference type="Pfam" id="PF00745"/>
    </source>
</evidence>
<dbReference type="EC" id="1.2.1.70" evidence="3"/>
<dbReference type="Gene3D" id="3.30.460.30">
    <property type="entry name" value="Glutamyl-tRNA reductase, N-terminal domain"/>
    <property type="match status" value="1"/>
</dbReference>
<dbReference type="Pfam" id="PF01488">
    <property type="entry name" value="Shikimate_DH"/>
    <property type="match status" value="1"/>
</dbReference>
<dbReference type="PIRSF" id="PIRSF000445">
    <property type="entry name" value="4pyrrol_synth_GluRdtase"/>
    <property type="match status" value="1"/>
</dbReference>
<dbReference type="InterPro" id="IPR015896">
    <property type="entry name" value="4pyrrol_synth_GluRdtase_dimer"/>
</dbReference>
<dbReference type="SUPFAM" id="SSF69742">
    <property type="entry name" value="Glutamyl tRNA-reductase catalytic, N-terminal domain"/>
    <property type="match status" value="1"/>
</dbReference>
<evidence type="ECO:0000313" key="11">
    <source>
        <dbReference type="EMBL" id="VAW29771.1"/>
    </source>
</evidence>
<evidence type="ECO:0000256" key="3">
    <source>
        <dbReference type="ARBA" id="ARBA00012970"/>
    </source>
</evidence>
<evidence type="ECO:0000256" key="7">
    <source>
        <dbReference type="ARBA" id="ARBA00047464"/>
    </source>
</evidence>
<proteinExistence type="inferred from homology"/>
<dbReference type="SUPFAM" id="SSF69075">
    <property type="entry name" value="Glutamyl tRNA-reductase dimerization domain"/>
    <property type="match status" value="1"/>
</dbReference>
<dbReference type="FunFam" id="3.30.460.30:FF:000001">
    <property type="entry name" value="Glutamyl-tRNA reductase"/>
    <property type="match status" value="1"/>
</dbReference>
<dbReference type="InterPro" id="IPR036453">
    <property type="entry name" value="GluRdtase_dimer_dom_sf"/>
</dbReference>
<dbReference type="PANTHER" id="PTHR43013">
    <property type="entry name" value="GLUTAMYL-TRNA REDUCTASE"/>
    <property type="match status" value="1"/>
</dbReference>
<dbReference type="InterPro" id="IPR000343">
    <property type="entry name" value="4pyrrol_synth_GluRdtase"/>
</dbReference>
<evidence type="ECO:0000259" key="9">
    <source>
        <dbReference type="Pfam" id="PF01488"/>
    </source>
</evidence>
<evidence type="ECO:0000256" key="1">
    <source>
        <dbReference type="ARBA" id="ARBA00005059"/>
    </source>
</evidence>
<keyword evidence="5 11" id="KW-0560">Oxidoreductase</keyword>
<dbReference type="InterPro" id="IPR036291">
    <property type="entry name" value="NAD(P)-bd_dom_sf"/>
</dbReference>
<comment type="catalytic activity">
    <reaction evidence="7">
        <text>(S)-4-amino-5-oxopentanoate + tRNA(Glu) + NADP(+) = L-glutamyl-tRNA(Glu) + NADPH + H(+)</text>
        <dbReference type="Rhea" id="RHEA:12344"/>
        <dbReference type="Rhea" id="RHEA-COMP:9663"/>
        <dbReference type="Rhea" id="RHEA-COMP:9680"/>
        <dbReference type="ChEBI" id="CHEBI:15378"/>
        <dbReference type="ChEBI" id="CHEBI:57501"/>
        <dbReference type="ChEBI" id="CHEBI:57783"/>
        <dbReference type="ChEBI" id="CHEBI:58349"/>
        <dbReference type="ChEBI" id="CHEBI:78442"/>
        <dbReference type="ChEBI" id="CHEBI:78520"/>
        <dbReference type="EC" id="1.2.1.70"/>
    </reaction>
</comment>
<dbReference type="GO" id="GO:0019353">
    <property type="term" value="P:protoporphyrinogen IX biosynthetic process from glutamate"/>
    <property type="evidence" value="ECO:0007669"/>
    <property type="project" value="TreeGrafter"/>
</dbReference>
<dbReference type="EMBL" id="UOET01000422">
    <property type="protein sequence ID" value="VAW29771.1"/>
    <property type="molecule type" value="Genomic_DNA"/>
</dbReference>